<sequence>MKMMHHLIQEITKEQLRNDLPEFRPGDTVRVHVKVVEGNRERIQVFEGVVIKRRGGGISETFTVRKVSYGVGVERTFPLHTPKIAKLEVVRRGKVRRAKLYYLRQLRGKAARIKEII</sequence>
<dbReference type="Proteomes" id="UP000013057">
    <property type="component" value="Unassembled WGS sequence"/>
</dbReference>
<dbReference type="PANTHER" id="PTHR15680">
    <property type="entry name" value="RIBOSOMAL PROTEIN L19"/>
    <property type="match status" value="1"/>
</dbReference>
<dbReference type="PRINTS" id="PR00061">
    <property type="entry name" value="RIBOSOMALL19"/>
</dbReference>
<dbReference type="GO" id="GO:0003735">
    <property type="term" value="F:structural constituent of ribosome"/>
    <property type="evidence" value="ECO:0007669"/>
    <property type="project" value="InterPro"/>
</dbReference>
<dbReference type="FunFam" id="2.30.30.790:FF:000001">
    <property type="entry name" value="50S ribosomal protein L19"/>
    <property type="match status" value="1"/>
</dbReference>
<evidence type="ECO:0000256" key="4">
    <source>
        <dbReference type="ARBA" id="ARBA00023274"/>
    </source>
</evidence>
<dbReference type="EMBL" id="BARH01000024">
    <property type="protein sequence ID" value="GAC92037.1"/>
    <property type="molecule type" value="Genomic_DNA"/>
</dbReference>
<gene>
    <name evidence="6" type="primary">rplS</name>
    <name evidence="8" type="ORF">KN10_2473</name>
</gene>
<comment type="similarity">
    <text evidence="2 6 7">Belongs to the bacterial ribosomal protein bL19 family.</text>
</comment>
<evidence type="ECO:0000313" key="9">
    <source>
        <dbReference type="Proteomes" id="UP000013057"/>
    </source>
</evidence>
<dbReference type="GO" id="GO:0006412">
    <property type="term" value="P:translation"/>
    <property type="evidence" value="ECO:0007669"/>
    <property type="project" value="UniProtKB-UniRule"/>
</dbReference>
<dbReference type="HAMAP" id="MF_00402">
    <property type="entry name" value="Ribosomal_bL19"/>
    <property type="match status" value="1"/>
</dbReference>
<comment type="function">
    <text evidence="1 6 7">This protein is located at the 30S-50S ribosomal subunit interface and may play a role in the structure and function of the aminoacyl-tRNA binding site.</text>
</comment>
<name>R4G744_9BACL</name>
<evidence type="ECO:0000313" key="8">
    <source>
        <dbReference type="EMBL" id="GAC92037.1"/>
    </source>
</evidence>
<reference evidence="9" key="1">
    <citation type="journal article" date="2013" name="Genome">
        <title>Draft Genome Sequence of a Thermophilic Member of the Bacillaceae, Anoxybacillus flavithermus Strain Kn10, Isolated from the Kan-nawa Hot Spring in Japan.</title>
        <authorList>
            <person name="Matsutani M."/>
            <person name="Shirakihara Y."/>
            <person name="Imada K."/>
            <person name="Yakushi T."/>
            <person name="Matsushita K."/>
        </authorList>
    </citation>
    <scope>NUCLEOTIDE SEQUENCE [LARGE SCALE GENOMIC DNA]</scope>
    <source>
        <strain evidence="9">NBRC 109594</strain>
    </source>
</reference>
<keyword evidence="4 6" id="KW-0687">Ribonucleoprotein</keyword>
<dbReference type="InterPro" id="IPR038657">
    <property type="entry name" value="Ribosomal_bL19_sf"/>
</dbReference>
<dbReference type="PIRSF" id="PIRSF002191">
    <property type="entry name" value="Ribosomal_L19"/>
    <property type="match status" value="1"/>
</dbReference>
<dbReference type="SUPFAM" id="SSF50104">
    <property type="entry name" value="Translation proteins SH3-like domain"/>
    <property type="match status" value="1"/>
</dbReference>
<evidence type="ECO:0000256" key="2">
    <source>
        <dbReference type="ARBA" id="ARBA00005781"/>
    </source>
</evidence>
<proteinExistence type="inferred from homology"/>
<dbReference type="AlphaFoldDB" id="R4G744"/>
<dbReference type="InterPro" id="IPR018257">
    <property type="entry name" value="Ribosomal_bL19_CS"/>
</dbReference>
<protein>
    <recommendedName>
        <fullName evidence="5 6">Large ribosomal subunit protein bL19</fullName>
    </recommendedName>
</protein>
<dbReference type="InterPro" id="IPR008991">
    <property type="entry name" value="Translation_prot_SH3-like_sf"/>
</dbReference>
<dbReference type="Gene3D" id="2.30.30.790">
    <property type="match status" value="1"/>
</dbReference>
<dbReference type="PROSITE" id="PS01015">
    <property type="entry name" value="RIBOSOMAL_L19"/>
    <property type="match status" value="1"/>
</dbReference>
<dbReference type="GO" id="GO:0022625">
    <property type="term" value="C:cytosolic large ribosomal subunit"/>
    <property type="evidence" value="ECO:0007669"/>
    <property type="project" value="TreeGrafter"/>
</dbReference>
<evidence type="ECO:0000256" key="6">
    <source>
        <dbReference type="HAMAP-Rule" id="MF_00402"/>
    </source>
</evidence>
<evidence type="ECO:0000256" key="5">
    <source>
        <dbReference type="ARBA" id="ARBA00035171"/>
    </source>
</evidence>
<comment type="caution">
    <text evidence="8">The sequence shown here is derived from an EMBL/GenBank/DDBJ whole genome shotgun (WGS) entry which is preliminary data.</text>
</comment>
<evidence type="ECO:0000256" key="3">
    <source>
        <dbReference type="ARBA" id="ARBA00022980"/>
    </source>
</evidence>
<evidence type="ECO:0000256" key="7">
    <source>
        <dbReference type="RuleBase" id="RU000559"/>
    </source>
</evidence>
<keyword evidence="3 6" id="KW-0689">Ribosomal protein</keyword>
<dbReference type="PANTHER" id="PTHR15680:SF9">
    <property type="entry name" value="LARGE RIBOSOMAL SUBUNIT PROTEIN BL19M"/>
    <property type="match status" value="1"/>
</dbReference>
<organism evidence="8 9">
    <name type="scientific">Anoxybacillus flavithermus NBRC 109594</name>
    <dbReference type="NCBI Taxonomy" id="1315967"/>
    <lineage>
        <taxon>Bacteria</taxon>
        <taxon>Bacillati</taxon>
        <taxon>Bacillota</taxon>
        <taxon>Bacilli</taxon>
        <taxon>Bacillales</taxon>
        <taxon>Anoxybacillaceae</taxon>
        <taxon>Anoxybacillus</taxon>
    </lineage>
</organism>
<dbReference type="Pfam" id="PF01245">
    <property type="entry name" value="Ribosomal_L19"/>
    <property type="match status" value="1"/>
</dbReference>
<dbReference type="InterPro" id="IPR001857">
    <property type="entry name" value="Ribosomal_bL19"/>
</dbReference>
<accession>R4G744</accession>
<evidence type="ECO:0000256" key="1">
    <source>
        <dbReference type="ARBA" id="ARBA00002349"/>
    </source>
</evidence>
<dbReference type="NCBIfam" id="TIGR01024">
    <property type="entry name" value="rplS_bact"/>
    <property type="match status" value="1"/>
</dbReference>